<comment type="subcellular location">
    <subcellularLocation>
        <location evidence="2">Cell membrane</location>
    </subcellularLocation>
    <subcellularLocation>
        <location evidence="1">Membrane</location>
        <topology evidence="1">Single-pass membrane protein</topology>
    </subcellularLocation>
</comment>
<sequence length="667" mass="73131">MFFRNNPFRPRIRHKHQAEPVRSGRGVFTRRALLVMAVQAGVLGVLGRRLYTLQVVDGGHLRQLAERNRTSKRLLAPARGTIHDRFGVALADNKVSWRALLMPEETTDIPAVIERFSQIVPLDEHDRARIERDLRHVHKYVPVTLHEFLSWDDMARIELNAPSLPGVLVDVGSTRLYPFKDLTAHIVGYVAPPNEEDVARDTTLSLPGMRVGRAGIEQTQEAVLRGEPGSVEMEVNAVGRVIGEIDRVEGQQGEDVRLTLDSVLQQQVLNRLEDRVASAVVMDCRNGEVMAMVSTPSFDPSLFDSGVSHAQWNEWANDPRTPLVDKAVSGLYPPGSTFKPAVALAALKSGSVTAQDRFNCPGYYDLGGVRFHCWNRWGHGLINMREGLKYSCDVYFYEVARRCGMDPIQAVGNAMGLGVKLGIELPHVRSGVIPTPEWRQKHGFHWNGGDTVNAGIGQGFVQVTPLELATYASRIASGRNIQPHLRRPTRGQLSAMAPDETVPKVDLSPAFLDVVRGGMFAVVNEPHGTAPKARLDLPGIQMAGKTGSAQVRRVSRALRESGHFNSMSLPWEYRPHALFICFAPYDNPKYAVAVVVEHGNAGADEAAPLAKLIMTDTLLRDPASDVRPAAPQPPAETQTPSVPVEASASAPTDSPVADDQSERGATQ</sequence>
<dbReference type="Gene3D" id="3.90.1310.10">
    <property type="entry name" value="Penicillin-binding protein 2a (Domain 2)"/>
    <property type="match status" value="1"/>
</dbReference>
<dbReference type="Pfam" id="PF00905">
    <property type="entry name" value="Transpeptidase"/>
    <property type="match status" value="1"/>
</dbReference>
<evidence type="ECO:0000256" key="13">
    <source>
        <dbReference type="ARBA" id="ARBA00023316"/>
    </source>
</evidence>
<keyword evidence="10" id="KW-0573">Peptidoglycan synthesis</keyword>
<dbReference type="InterPro" id="IPR050515">
    <property type="entry name" value="Beta-lactam/transpept"/>
</dbReference>
<keyword evidence="5 17" id="KW-0121">Carboxypeptidase</keyword>
<evidence type="ECO:0000256" key="7">
    <source>
        <dbReference type="ARBA" id="ARBA00022692"/>
    </source>
</evidence>
<dbReference type="InterPro" id="IPR036138">
    <property type="entry name" value="PBP_dimer_sf"/>
</dbReference>
<evidence type="ECO:0000313" key="18">
    <source>
        <dbReference type="Proteomes" id="UP000432209"/>
    </source>
</evidence>
<keyword evidence="8 17" id="KW-0378">Hydrolase</keyword>
<gene>
    <name evidence="17" type="primary">mrdA</name>
    <name evidence="17" type="ORF">GFJ39_06790</name>
</gene>
<comment type="caution">
    <text evidence="17">The sequence shown here is derived from an EMBL/GenBank/DDBJ whole genome shotgun (WGS) entry which is preliminary data.</text>
</comment>
<feature type="domain" description="Penicillin-binding protein transpeptidase" evidence="15">
    <location>
        <begin position="278"/>
        <end position="614"/>
    </location>
</feature>
<feature type="region of interest" description="Disordered" evidence="14">
    <location>
        <begin position="622"/>
        <end position="667"/>
    </location>
</feature>
<evidence type="ECO:0000256" key="8">
    <source>
        <dbReference type="ARBA" id="ARBA00022801"/>
    </source>
</evidence>
<evidence type="ECO:0000256" key="3">
    <source>
        <dbReference type="ARBA" id="ARBA00022475"/>
    </source>
</evidence>
<dbReference type="SUPFAM" id="SSF56519">
    <property type="entry name" value="Penicillin binding protein dimerisation domain"/>
    <property type="match status" value="1"/>
</dbReference>
<dbReference type="NCBIfam" id="TIGR03423">
    <property type="entry name" value="pbp2_mrdA"/>
    <property type="match status" value="1"/>
</dbReference>
<dbReference type="InterPro" id="IPR017790">
    <property type="entry name" value="Penicillin-binding_protein_2"/>
</dbReference>
<dbReference type="InterPro" id="IPR005311">
    <property type="entry name" value="PBP_dimer"/>
</dbReference>
<dbReference type="GO" id="GO:0005886">
    <property type="term" value="C:plasma membrane"/>
    <property type="evidence" value="ECO:0007669"/>
    <property type="project" value="UniProtKB-SubCell"/>
</dbReference>
<keyword evidence="9" id="KW-0133">Cell shape</keyword>
<dbReference type="Proteomes" id="UP000432209">
    <property type="component" value="Unassembled WGS sequence"/>
</dbReference>
<evidence type="ECO:0000256" key="11">
    <source>
        <dbReference type="ARBA" id="ARBA00022989"/>
    </source>
</evidence>
<keyword evidence="4" id="KW-0997">Cell inner membrane</keyword>
<dbReference type="GO" id="GO:0006508">
    <property type="term" value="P:proteolysis"/>
    <property type="evidence" value="ECO:0007669"/>
    <property type="project" value="UniProtKB-KW"/>
</dbReference>
<protein>
    <submittedName>
        <fullName evidence="17">Penicillin-binding protein 2</fullName>
        <ecNumber evidence="17">3.4.16.4</ecNumber>
    </submittedName>
</protein>
<dbReference type="InterPro" id="IPR001460">
    <property type="entry name" value="PCN-bd_Tpept"/>
</dbReference>
<evidence type="ECO:0000313" key="17">
    <source>
        <dbReference type="EMBL" id="MQR98915.1"/>
    </source>
</evidence>
<dbReference type="GO" id="GO:0009002">
    <property type="term" value="F:serine-type D-Ala-D-Ala carboxypeptidase activity"/>
    <property type="evidence" value="ECO:0007669"/>
    <property type="project" value="UniProtKB-EC"/>
</dbReference>
<dbReference type="SUPFAM" id="SSF56601">
    <property type="entry name" value="beta-lactamase/transpeptidase-like"/>
    <property type="match status" value="1"/>
</dbReference>
<name>A0A7X1SQT7_9PROT</name>
<dbReference type="EMBL" id="WIPH01000011">
    <property type="protein sequence ID" value="MQR98915.1"/>
    <property type="molecule type" value="Genomic_DNA"/>
</dbReference>
<keyword evidence="18" id="KW-1185">Reference proteome</keyword>
<evidence type="ECO:0000259" key="15">
    <source>
        <dbReference type="Pfam" id="PF00905"/>
    </source>
</evidence>
<dbReference type="GO" id="GO:0071972">
    <property type="term" value="F:peptidoglycan L,D-transpeptidase activity"/>
    <property type="evidence" value="ECO:0007669"/>
    <property type="project" value="TreeGrafter"/>
</dbReference>
<evidence type="ECO:0000256" key="10">
    <source>
        <dbReference type="ARBA" id="ARBA00022984"/>
    </source>
</evidence>
<dbReference type="PANTHER" id="PTHR30627">
    <property type="entry name" value="PEPTIDOGLYCAN D,D-TRANSPEPTIDASE"/>
    <property type="match status" value="1"/>
</dbReference>
<keyword evidence="11" id="KW-1133">Transmembrane helix</keyword>
<dbReference type="GO" id="GO:0008360">
    <property type="term" value="P:regulation of cell shape"/>
    <property type="evidence" value="ECO:0007669"/>
    <property type="project" value="UniProtKB-KW"/>
</dbReference>
<evidence type="ECO:0000256" key="6">
    <source>
        <dbReference type="ARBA" id="ARBA00022670"/>
    </source>
</evidence>
<organism evidence="17 18">
    <name type="scientific">Gluconobacter aidae</name>
    <dbReference type="NCBI Taxonomy" id="2662454"/>
    <lineage>
        <taxon>Bacteria</taxon>
        <taxon>Pseudomonadati</taxon>
        <taxon>Pseudomonadota</taxon>
        <taxon>Alphaproteobacteria</taxon>
        <taxon>Acetobacterales</taxon>
        <taxon>Acetobacteraceae</taxon>
        <taxon>Gluconobacter</taxon>
    </lineage>
</organism>
<feature type="domain" description="Penicillin-binding protein dimerisation" evidence="16">
    <location>
        <begin position="76"/>
        <end position="245"/>
    </location>
</feature>
<dbReference type="GO" id="GO:0008658">
    <property type="term" value="F:penicillin binding"/>
    <property type="evidence" value="ECO:0007669"/>
    <property type="project" value="InterPro"/>
</dbReference>
<evidence type="ECO:0000256" key="2">
    <source>
        <dbReference type="ARBA" id="ARBA00004236"/>
    </source>
</evidence>
<evidence type="ECO:0000256" key="5">
    <source>
        <dbReference type="ARBA" id="ARBA00022645"/>
    </source>
</evidence>
<accession>A0A7X1SQT7</accession>
<keyword evidence="3" id="KW-1003">Cell membrane</keyword>
<dbReference type="Pfam" id="PF03717">
    <property type="entry name" value="PBP_dimer"/>
    <property type="match status" value="1"/>
</dbReference>
<evidence type="ECO:0000256" key="4">
    <source>
        <dbReference type="ARBA" id="ARBA00022519"/>
    </source>
</evidence>
<reference evidence="17 18" key="1">
    <citation type="submission" date="2019-10" db="EMBL/GenBank/DDBJ databases">
        <title>Gluconobacter aidae sp. nov., a novel species of acetic acid bacteria isolated in Thailand.</title>
        <authorList>
            <person name="Yukphan P."/>
            <person name="Charoenyingcharoen P."/>
            <person name="Malimas S."/>
            <person name="Muramatsu Y."/>
            <person name="Nakagawa Y."/>
            <person name="Tanasupawat S."/>
            <person name="Yamada Y."/>
        </authorList>
    </citation>
    <scope>NUCLEOTIDE SEQUENCE [LARGE SCALE GENOMIC DNA]</scope>
    <source>
        <strain evidence="17 18">AC10</strain>
    </source>
</reference>
<keyword evidence="13" id="KW-0961">Cell wall biogenesis/degradation</keyword>
<keyword evidence="6" id="KW-0645">Protease</keyword>
<evidence type="ECO:0000256" key="14">
    <source>
        <dbReference type="SAM" id="MobiDB-lite"/>
    </source>
</evidence>
<proteinExistence type="predicted"/>
<dbReference type="AlphaFoldDB" id="A0A7X1SQT7"/>
<dbReference type="InterPro" id="IPR012338">
    <property type="entry name" value="Beta-lactam/transpept-like"/>
</dbReference>
<dbReference type="Gene3D" id="3.40.710.10">
    <property type="entry name" value="DD-peptidase/beta-lactamase superfamily"/>
    <property type="match status" value="1"/>
</dbReference>
<dbReference type="EC" id="3.4.16.4" evidence="17"/>
<dbReference type="RefSeq" id="WP_153430622.1">
    <property type="nucleotide sequence ID" value="NZ_WIPH01000011.1"/>
</dbReference>
<evidence type="ECO:0000259" key="16">
    <source>
        <dbReference type="Pfam" id="PF03717"/>
    </source>
</evidence>
<evidence type="ECO:0000256" key="9">
    <source>
        <dbReference type="ARBA" id="ARBA00022960"/>
    </source>
</evidence>
<dbReference type="GO" id="GO:0009252">
    <property type="term" value="P:peptidoglycan biosynthetic process"/>
    <property type="evidence" value="ECO:0007669"/>
    <property type="project" value="UniProtKB-KW"/>
</dbReference>
<evidence type="ECO:0000256" key="12">
    <source>
        <dbReference type="ARBA" id="ARBA00023136"/>
    </source>
</evidence>
<keyword evidence="12" id="KW-0472">Membrane</keyword>
<dbReference type="PANTHER" id="PTHR30627:SF2">
    <property type="entry name" value="PEPTIDOGLYCAN D,D-TRANSPEPTIDASE MRDA"/>
    <property type="match status" value="1"/>
</dbReference>
<dbReference type="GO" id="GO:0071555">
    <property type="term" value="P:cell wall organization"/>
    <property type="evidence" value="ECO:0007669"/>
    <property type="project" value="UniProtKB-KW"/>
</dbReference>
<keyword evidence="7" id="KW-0812">Transmembrane</keyword>
<evidence type="ECO:0000256" key="1">
    <source>
        <dbReference type="ARBA" id="ARBA00004167"/>
    </source>
</evidence>